<dbReference type="EMBL" id="CP033969">
    <property type="protein sequence ID" value="AZG13860.1"/>
    <property type="molecule type" value="Genomic_DNA"/>
</dbReference>
<organism evidence="2 3">
    <name type="scientific">Cupriavidus pauculus</name>
    <dbReference type="NCBI Taxonomy" id="82633"/>
    <lineage>
        <taxon>Bacteria</taxon>
        <taxon>Pseudomonadati</taxon>
        <taxon>Pseudomonadota</taxon>
        <taxon>Betaproteobacteria</taxon>
        <taxon>Burkholderiales</taxon>
        <taxon>Burkholderiaceae</taxon>
        <taxon>Cupriavidus</taxon>
    </lineage>
</organism>
<dbReference type="PANTHER" id="PTHR37829">
    <property type="entry name" value="PHAGE-LIKE ELEMENT PBSX PROTEIN XKDT"/>
    <property type="match status" value="1"/>
</dbReference>
<dbReference type="OrthoDB" id="5465441at2"/>
<dbReference type="InterPro" id="IPR006949">
    <property type="entry name" value="Barrel_Baseplate_J-like"/>
</dbReference>
<dbReference type="Proteomes" id="UP000270411">
    <property type="component" value="Chromosome 1"/>
</dbReference>
<name>A0A3G8H0Y2_9BURK</name>
<reference evidence="3" key="1">
    <citation type="submission" date="2018-11" db="EMBL/GenBank/DDBJ databases">
        <title>FDA dAtabase for Regulatory Grade micrObial Sequences (FDA-ARGOS): Supporting development and validation of Infectious Disease Dx tests.</title>
        <authorList>
            <person name="Goldberg B."/>
            <person name="Campos J."/>
            <person name="Tallon L."/>
            <person name="Sadzewicz L."/>
            <person name="Zhao X."/>
            <person name="Vavikolanu K."/>
            <person name="Mehta A."/>
            <person name="Aluvathingal J."/>
            <person name="Nadendla S."/>
            <person name="Geyer C."/>
            <person name="Nandy P."/>
            <person name="Yan Y."/>
            <person name="Sichtig H."/>
        </authorList>
    </citation>
    <scope>NUCLEOTIDE SEQUENCE [LARGE SCALE GENOMIC DNA]</scope>
    <source>
        <strain evidence="3">FDAARGOS_614</strain>
    </source>
</reference>
<dbReference type="AlphaFoldDB" id="A0A3G8H0Y2"/>
<evidence type="ECO:0000259" key="1">
    <source>
        <dbReference type="Pfam" id="PF04865"/>
    </source>
</evidence>
<evidence type="ECO:0000313" key="2">
    <source>
        <dbReference type="EMBL" id="AZG13860.1"/>
    </source>
</evidence>
<dbReference type="PANTHER" id="PTHR37829:SF3">
    <property type="entry name" value="PROTEIN JAYE-RELATED"/>
    <property type="match status" value="1"/>
</dbReference>
<gene>
    <name evidence="2" type="ORF">EHF44_10605</name>
</gene>
<dbReference type="InterPro" id="IPR052399">
    <property type="entry name" value="Phage_Baseplate_Assmbl_Protein"/>
</dbReference>
<sequence length="393" mass="39463">MAITTTAPTLDASGITAPTYADVLDYLKGKFRGIYGPDTYLEEDSQDGQLLAVFADSINDANAVAVAIYRSFSPATAQDDALSSNVKINGIARKAASFSTVDLLIVGQAGTTITNGVATDANKNKWTLPATVTIPPSGQITVTATCISIGAISAAAGTISQIGTPTLGWQTVTNPDDAAEGAPVEKDAALRQRQTVSTALPSLTVLDGIIGAVANVPGVTRVRAYENDTASIDSNGLPAHSISLVVEGGDSTDIANAIAKKKTPGSPTYGTTAVAVQDIYGRPITIRFFRPSTAAITVAVSLKALTAYTTAVGDAIKQAVSDYVNGVAIGGGESGSVEWADSITAANSVGGGAAFKLTALALAGPGGPGGPDVALGFSQVAGCTPAAVTLTVS</sequence>
<accession>A0A3G8H0Y2</accession>
<proteinExistence type="predicted"/>
<evidence type="ECO:0000313" key="3">
    <source>
        <dbReference type="Proteomes" id="UP000270411"/>
    </source>
</evidence>
<dbReference type="KEGG" id="cpau:EHF44_10605"/>
<dbReference type="RefSeq" id="WP_124683711.1">
    <property type="nucleotide sequence ID" value="NZ_CP033969.1"/>
</dbReference>
<feature type="domain" description="Baseplate protein J-like barrel" evidence="1">
    <location>
        <begin position="105"/>
        <end position="181"/>
    </location>
</feature>
<protein>
    <recommendedName>
        <fullName evidence="1">Baseplate protein J-like barrel domain-containing protein</fullName>
    </recommendedName>
</protein>
<dbReference type="Pfam" id="PF04865">
    <property type="entry name" value="Baseplate_J"/>
    <property type="match status" value="1"/>
</dbReference>